<dbReference type="SUPFAM" id="SSF54814">
    <property type="entry name" value="Prokaryotic type KH domain (KH-domain type II)"/>
    <property type="match status" value="1"/>
</dbReference>
<evidence type="ECO:0000313" key="5">
    <source>
        <dbReference type="Proteomes" id="UP000231019"/>
    </source>
</evidence>
<dbReference type="AlphaFoldDB" id="A0A2M7G4T1"/>
<dbReference type="GO" id="GO:0005737">
    <property type="term" value="C:cytoplasm"/>
    <property type="evidence" value="ECO:0007669"/>
    <property type="project" value="UniProtKB-SubCell"/>
</dbReference>
<keyword evidence="3" id="KW-0133">Cell shape</keyword>
<comment type="similarity">
    <text evidence="3">Belongs to the KhpA RNA-binding protein family.</text>
</comment>
<keyword evidence="2 3" id="KW-0694">RNA-binding</keyword>
<dbReference type="GO" id="GO:0071555">
    <property type="term" value="P:cell wall organization"/>
    <property type="evidence" value="ECO:0007669"/>
    <property type="project" value="UniProtKB-KW"/>
</dbReference>
<comment type="subcellular location">
    <subcellularLocation>
        <location evidence="3">Cytoplasm</location>
    </subcellularLocation>
</comment>
<dbReference type="InterPro" id="IPR009019">
    <property type="entry name" value="KH_sf_prok-type"/>
</dbReference>
<dbReference type="Pfam" id="PF13083">
    <property type="entry name" value="KH_KhpA-B"/>
    <property type="match status" value="1"/>
</dbReference>
<dbReference type="GO" id="GO:0003723">
    <property type="term" value="F:RNA binding"/>
    <property type="evidence" value="ECO:0007669"/>
    <property type="project" value="UniProtKB-UniRule"/>
</dbReference>
<name>A0A2M7G4T1_9BACT</name>
<evidence type="ECO:0000256" key="1">
    <source>
        <dbReference type="ARBA" id="ARBA00022490"/>
    </source>
</evidence>
<dbReference type="GO" id="GO:0008360">
    <property type="term" value="P:regulation of cell shape"/>
    <property type="evidence" value="ECO:0007669"/>
    <property type="project" value="UniProtKB-KW"/>
</dbReference>
<dbReference type="InterPro" id="IPR020627">
    <property type="entry name" value="KhpA"/>
</dbReference>
<dbReference type="GO" id="GO:0009252">
    <property type="term" value="P:peptidoglycan biosynthetic process"/>
    <property type="evidence" value="ECO:0007669"/>
    <property type="project" value="UniProtKB-UniRule"/>
</dbReference>
<accession>A0A2M7G4T1</accession>
<evidence type="ECO:0000256" key="3">
    <source>
        <dbReference type="HAMAP-Rule" id="MF_00088"/>
    </source>
</evidence>
<dbReference type="HAMAP" id="MF_00088">
    <property type="entry name" value="KhpA"/>
    <property type="match status" value="1"/>
</dbReference>
<dbReference type="CDD" id="cd22533">
    <property type="entry name" value="KH-II_YlqC-like"/>
    <property type="match status" value="1"/>
</dbReference>
<keyword evidence="3" id="KW-0961">Cell wall biogenesis/degradation</keyword>
<reference evidence="4 5" key="1">
    <citation type="submission" date="2017-09" db="EMBL/GenBank/DDBJ databases">
        <title>Depth-based differentiation of microbial function through sediment-hosted aquifers and enrichment of novel symbionts in the deep terrestrial subsurface.</title>
        <authorList>
            <person name="Probst A.J."/>
            <person name="Ladd B."/>
            <person name="Jarett J.K."/>
            <person name="Geller-Mcgrath D.E."/>
            <person name="Sieber C.M."/>
            <person name="Emerson J.B."/>
            <person name="Anantharaman K."/>
            <person name="Thomas B.C."/>
            <person name="Malmstrom R."/>
            <person name="Stieglmeier M."/>
            <person name="Klingl A."/>
            <person name="Woyke T."/>
            <person name="Ryan C.M."/>
            <person name="Banfield J.F."/>
        </authorList>
    </citation>
    <scope>NUCLEOTIDE SEQUENCE [LARGE SCALE GENOMIC DNA]</scope>
    <source>
        <strain evidence="4">CG17_big_fil_post_rev_8_21_14_2_50_48_46</strain>
    </source>
</reference>
<dbReference type="PANTHER" id="PTHR34654">
    <property type="entry name" value="UPF0109 PROTEIN SCO5592"/>
    <property type="match status" value="1"/>
</dbReference>
<evidence type="ECO:0000256" key="2">
    <source>
        <dbReference type="ARBA" id="ARBA00022884"/>
    </source>
</evidence>
<dbReference type="EMBL" id="PFFQ01000037">
    <property type="protein sequence ID" value="PIW16544.1"/>
    <property type="molecule type" value="Genomic_DNA"/>
</dbReference>
<protein>
    <recommendedName>
        <fullName evidence="3">RNA-binding protein KhpA</fullName>
    </recommendedName>
    <alternativeName>
        <fullName evidence="3">KH-domain protein A</fullName>
    </alternativeName>
</protein>
<gene>
    <name evidence="3" type="primary">khpA</name>
    <name evidence="4" type="ORF">COW36_12315</name>
</gene>
<keyword evidence="1 3" id="KW-0963">Cytoplasm</keyword>
<dbReference type="PROSITE" id="PS50084">
    <property type="entry name" value="KH_TYPE_1"/>
    <property type="match status" value="1"/>
</dbReference>
<dbReference type="InterPro" id="IPR015946">
    <property type="entry name" value="KH_dom-like_a/b"/>
</dbReference>
<organism evidence="4 5">
    <name type="scientific">bacterium (Candidatus Blackallbacteria) CG17_big_fil_post_rev_8_21_14_2_50_48_46</name>
    <dbReference type="NCBI Taxonomy" id="2014261"/>
    <lineage>
        <taxon>Bacteria</taxon>
        <taxon>Candidatus Blackallbacteria</taxon>
    </lineage>
</organism>
<comment type="function">
    <text evidence="3">A probable RNA chaperone. Forms a complex with KhpB which binds to cellular RNA and controls its expression. Plays a role in peptidoglycan (PG) homeostasis and cell length regulation.</text>
</comment>
<evidence type="ECO:0000313" key="4">
    <source>
        <dbReference type="EMBL" id="PIW16544.1"/>
    </source>
</evidence>
<dbReference type="Gene3D" id="3.30.300.20">
    <property type="match status" value="1"/>
</dbReference>
<sequence>MAVTDAVELIVKMLVKYPEDVGIQVNSFEPEEEDLSQLDISLQVHPDDRGRVIGRRGKTINALRTVIKAAAVKSQQRINIEVLDN</sequence>
<dbReference type="PANTHER" id="PTHR34654:SF1">
    <property type="entry name" value="RNA-BINDING PROTEIN KHPA"/>
    <property type="match status" value="1"/>
</dbReference>
<proteinExistence type="inferred from homology"/>
<comment type="caution">
    <text evidence="4">The sequence shown here is derived from an EMBL/GenBank/DDBJ whole genome shotgun (WGS) entry which is preliminary data.</text>
</comment>
<comment type="subunit">
    <text evidence="3">Forms a complex with KhpB.</text>
</comment>
<keyword evidence="3" id="KW-0143">Chaperone</keyword>
<dbReference type="Proteomes" id="UP000231019">
    <property type="component" value="Unassembled WGS sequence"/>
</dbReference>